<evidence type="ECO:0000313" key="1">
    <source>
        <dbReference type="EMBL" id="MEL4454429.1"/>
    </source>
</evidence>
<accession>A0ABU9KW69</accession>
<dbReference type="RefSeq" id="WP_342157968.1">
    <property type="nucleotide sequence ID" value="NZ_JBCDNA010000001.1"/>
</dbReference>
<gene>
    <name evidence="1" type="ORF">AABB81_00875</name>
</gene>
<proteinExistence type="predicted"/>
<dbReference type="EMBL" id="JBCDNA010000001">
    <property type="protein sequence ID" value="MEL4454429.1"/>
    <property type="molecule type" value="Genomic_DNA"/>
</dbReference>
<dbReference type="Proteomes" id="UP001474120">
    <property type="component" value="Unassembled WGS sequence"/>
</dbReference>
<organism evidence="1 2">
    <name type="scientific">Lutimonas vermicola</name>
    <dbReference type="NCBI Taxonomy" id="414288"/>
    <lineage>
        <taxon>Bacteria</taxon>
        <taxon>Pseudomonadati</taxon>
        <taxon>Bacteroidota</taxon>
        <taxon>Flavobacteriia</taxon>
        <taxon>Flavobacteriales</taxon>
        <taxon>Flavobacteriaceae</taxon>
        <taxon>Lutimonas</taxon>
    </lineage>
</organism>
<keyword evidence="2" id="KW-1185">Reference proteome</keyword>
<sequence length="166" mass="19191">MKHELFLESQKLILFRSYQHFCQLEKVLKFFDKDIISRLELSILGKFPKDSYENMNEFEQDVLNLERKWKELLDDSVDFGYFENSEIGLVYVVGPLTSIFLYKINEAPLGVISAGPYGILRGLGAEEKQTRAYFRLLNNGSNLLILRGEGNDLFDAENLMDSPHSQ</sequence>
<comment type="caution">
    <text evidence="1">The sequence shown here is derived from an EMBL/GenBank/DDBJ whole genome shotgun (WGS) entry which is preliminary data.</text>
</comment>
<reference evidence="1 2" key="1">
    <citation type="submission" date="2024-04" db="EMBL/GenBank/DDBJ databases">
        <title>whole genome sequencing of Lutimonas vermicola strain IMCC1616.</title>
        <authorList>
            <person name="Bae S.S."/>
        </authorList>
    </citation>
    <scope>NUCLEOTIDE SEQUENCE [LARGE SCALE GENOMIC DNA]</scope>
    <source>
        <strain evidence="1 2">IMCC1616</strain>
    </source>
</reference>
<name>A0ABU9KW69_9FLAO</name>
<protein>
    <submittedName>
        <fullName evidence="1">Uncharacterized protein</fullName>
    </submittedName>
</protein>
<evidence type="ECO:0000313" key="2">
    <source>
        <dbReference type="Proteomes" id="UP001474120"/>
    </source>
</evidence>